<keyword evidence="1" id="KW-0472">Membrane</keyword>
<feature type="transmembrane region" description="Helical" evidence="1">
    <location>
        <begin position="129"/>
        <end position="146"/>
    </location>
</feature>
<protein>
    <submittedName>
        <fullName evidence="2">Pr6Pr family membrane protein</fullName>
    </submittedName>
</protein>
<keyword evidence="1" id="KW-1133">Transmembrane helix</keyword>
<feature type="transmembrane region" description="Helical" evidence="1">
    <location>
        <begin position="94"/>
        <end position="117"/>
    </location>
</feature>
<dbReference type="InterPro" id="IPR049713">
    <property type="entry name" value="Pr6Pr-like"/>
</dbReference>
<accession>A0ABU3PXV3</accession>
<evidence type="ECO:0000256" key="1">
    <source>
        <dbReference type="SAM" id="Phobius"/>
    </source>
</evidence>
<feature type="transmembrane region" description="Helical" evidence="1">
    <location>
        <begin position="153"/>
        <end position="172"/>
    </location>
</feature>
<keyword evidence="1" id="KW-0812">Transmembrane</keyword>
<keyword evidence="3" id="KW-1185">Reference proteome</keyword>
<reference evidence="2 3" key="1">
    <citation type="submission" date="2023-08" db="EMBL/GenBank/DDBJ databases">
        <title>Nocardioides seae sp. nov., a bacterium isolated from a soil.</title>
        <authorList>
            <person name="Wang X."/>
        </authorList>
    </citation>
    <scope>NUCLEOTIDE SEQUENCE [LARGE SCALE GENOMIC DNA]</scope>
    <source>
        <strain evidence="2 3">YZH12</strain>
    </source>
</reference>
<comment type="caution">
    <text evidence="2">The sequence shown here is derived from an EMBL/GenBank/DDBJ whole genome shotgun (WGS) entry which is preliminary data.</text>
</comment>
<evidence type="ECO:0000313" key="2">
    <source>
        <dbReference type="EMBL" id="MDT9594073.1"/>
    </source>
</evidence>
<feature type="transmembrane region" description="Helical" evidence="1">
    <location>
        <begin position="62"/>
        <end position="82"/>
    </location>
</feature>
<dbReference type="EMBL" id="JAVYII010000005">
    <property type="protein sequence ID" value="MDT9594073.1"/>
    <property type="molecule type" value="Genomic_DNA"/>
</dbReference>
<name>A0ABU3PXV3_9ACTN</name>
<feature type="transmembrane region" description="Helical" evidence="1">
    <location>
        <begin position="192"/>
        <end position="216"/>
    </location>
</feature>
<dbReference type="NCBIfam" id="NF038065">
    <property type="entry name" value="Pr6Pr"/>
    <property type="match status" value="1"/>
</dbReference>
<sequence>MRPSAGSAPSPGSARAAHAVLAVVVAASLVLQVVLVLAGGEDASSGDATDQVPLGTRLVRLFSYFTIQSNVLLLVASASLAVRPGRDGRWWRVLRLDALLGILVTGIVFATVLAPIVEVEGAAAWANTGLHYVAPWAALLVWLVVGPRPRIDARTIALAFGWPVAWIAWTFLHGAITDWYPYPFLDAAAEGYAAALLGTGAVVVLAAVLVAALAALDQRLPRRVPDDAPPSLR</sequence>
<proteinExistence type="predicted"/>
<dbReference type="RefSeq" id="WP_315733639.1">
    <property type="nucleotide sequence ID" value="NZ_JAVYII010000005.1"/>
</dbReference>
<organism evidence="2 3">
    <name type="scientific">Nocardioides imazamoxiresistens</name>
    <dbReference type="NCBI Taxonomy" id="3231893"/>
    <lineage>
        <taxon>Bacteria</taxon>
        <taxon>Bacillati</taxon>
        <taxon>Actinomycetota</taxon>
        <taxon>Actinomycetes</taxon>
        <taxon>Propionibacteriales</taxon>
        <taxon>Nocardioidaceae</taxon>
        <taxon>Nocardioides</taxon>
    </lineage>
</organism>
<dbReference type="Proteomes" id="UP001268542">
    <property type="component" value="Unassembled WGS sequence"/>
</dbReference>
<gene>
    <name evidence="2" type="ORF">RDV89_13405</name>
</gene>
<evidence type="ECO:0000313" key="3">
    <source>
        <dbReference type="Proteomes" id="UP001268542"/>
    </source>
</evidence>